<dbReference type="PANTHER" id="PTHR30146:SF109">
    <property type="entry name" value="HTH-TYPE TRANSCRIPTIONAL REGULATOR GALS"/>
    <property type="match status" value="1"/>
</dbReference>
<dbReference type="PANTHER" id="PTHR30146">
    <property type="entry name" value="LACI-RELATED TRANSCRIPTIONAL REPRESSOR"/>
    <property type="match status" value="1"/>
</dbReference>
<dbReference type="EMBL" id="QXGL01000001">
    <property type="protein sequence ID" value="RSX54334.1"/>
    <property type="molecule type" value="Genomic_DNA"/>
</dbReference>
<evidence type="ECO:0000256" key="2">
    <source>
        <dbReference type="ARBA" id="ARBA00023125"/>
    </source>
</evidence>
<dbReference type="PROSITE" id="PS50943">
    <property type="entry name" value="HTH_CROC1"/>
    <property type="match status" value="1"/>
</dbReference>
<dbReference type="InterPro" id="IPR028082">
    <property type="entry name" value="Peripla_BP_I"/>
</dbReference>
<evidence type="ECO:0000259" key="5">
    <source>
        <dbReference type="PROSITE" id="PS50943"/>
    </source>
</evidence>
<dbReference type="PROSITE" id="PS50932">
    <property type="entry name" value="HTH_LACI_2"/>
    <property type="match status" value="1"/>
</dbReference>
<proteinExistence type="predicted"/>
<protein>
    <submittedName>
        <fullName evidence="6">Transcription regulator CelR</fullName>
    </submittedName>
</protein>
<feature type="domain" description="HTH cro/C1-type" evidence="5">
    <location>
        <begin position="15"/>
        <end position="62"/>
    </location>
</feature>
<evidence type="ECO:0000256" key="1">
    <source>
        <dbReference type="ARBA" id="ARBA00023015"/>
    </source>
</evidence>
<reference evidence="6 7" key="1">
    <citation type="submission" date="2018-09" db="EMBL/GenBank/DDBJ databases">
        <title>Characterization of the phylogenetic diversity of five novel species belonging to the genus Bifidobacterium.</title>
        <authorList>
            <person name="Lugli G.A."/>
            <person name="Duranti S."/>
            <person name="Milani C."/>
        </authorList>
    </citation>
    <scope>NUCLEOTIDE SEQUENCE [LARGE SCALE GENOMIC DNA]</scope>
    <source>
        <strain evidence="6 7">2034B</strain>
    </source>
</reference>
<dbReference type="SUPFAM" id="SSF53822">
    <property type="entry name" value="Periplasmic binding protein-like I"/>
    <property type="match status" value="1"/>
</dbReference>
<dbReference type="OrthoDB" id="4268837at2"/>
<dbReference type="CDD" id="cd06267">
    <property type="entry name" value="PBP1_LacI_sugar_binding-like"/>
    <property type="match status" value="1"/>
</dbReference>
<dbReference type="SMART" id="SM00354">
    <property type="entry name" value="HTH_LACI"/>
    <property type="match status" value="1"/>
</dbReference>
<feature type="domain" description="HTH lacI-type" evidence="4">
    <location>
        <begin position="14"/>
        <end position="68"/>
    </location>
</feature>
<keyword evidence="2" id="KW-0238">DNA-binding</keyword>
<dbReference type="Gene3D" id="1.10.260.40">
    <property type="entry name" value="lambda repressor-like DNA-binding domains"/>
    <property type="match status" value="1"/>
</dbReference>
<dbReference type="InterPro" id="IPR000843">
    <property type="entry name" value="HTH_LacI"/>
</dbReference>
<dbReference type="GO" id="GO:0000976">
    <property type="term" value="F:transcription cis-regulatory region binding"/>
    <property type="evidence" value="ECO:0007669"/>
    <property type="project" value="TreeGrafter"/>
</dbReference>
<dbReference type="SUPFAM" id="SSF47413">
    <property type="entry name" value="lambda repressor-like DNA-binding domains"/>
    <property type="match status" value="1"/>
</dbReference>
<evidence type="ECO:0000313" key="6">
    <source>
        <dbReference type="EMBL" id="RSX54334.1"/>
    </source>
</evidence>
<accession>A0A430FNE2</accession>
<dbReference type="CDD" id="cd01392">
    <property type="entry name" value="HTH_LacI"/>
    <property type="match status" value="1"/>
</dbReference>
<gene>
    <name evidence="6" type="ORF">D2E25_0642</name>
</gene>
<dbReference type="Pfam" id="PF00356">
    <property type="entry name" value="LacI"/>
    <property type="match status" value="1"/>
</dbReference>
<dbReference type="Pfam" id="PF13377">
    <property type="entry name" value="Peripla_BP_3"/>
    <property type="match status" value="1"/>
</dbReference>
<organism evidence="6 7">
    <name type="scientific">Bifidobacterium goeldii</name>
    <dbReference type="NCBI Taxonomy" id="2306975"/>
    <lineage>
        <taxon>Bacteria</taxon>
        <taxon>Bacillati</taxon>
        <taxon>Actinomycetota</taxon>
        <taxon>Actinomycetes</taxon>
        <taxon>Bifidobacteriales</taxon>
        <taxon>Bifidobacteriaceae</taxon>
        <taxon>Bifidobacterium</taxon>
    </lineage>
</organism>
<comment type="caution">
    <text evidence="6">The sequence shown here is derived from an EMBL/GenBank/DDBJ whole genome shotgun (WGS) entry which is preliminary data.</text>
</comment>
<dbReference type="Proteomes" id="UP000287533">
    <property type="component" value="Unassembled WGS sequence"/>
</dbReference>
<evidence type="ECO:0000313" key="7">
    <source>
        <dbReference type="Proteomes" id="UP000287533"/>
    </source>
</evidence>
<dbReference type="Gene3D" id="3.40.50.2300">
    <property type="match status" value="2"/>
</dbReference>
<dbReference type="InterPro" id="IPR046335">
    <property type="entry name" value="LacI/GalR-like_sensor"/>
</dbReference>
<dbReference type="PROSITE" id="PS00356">
    <property type="entry name" value="HTH_LACI_1"/>
    <property type="match status" value="1"/>
</dbReference>
<dbReference type="GO" id="GO:0003700">
    <property type="term" value="F:DNA-binding transcription factor activity"/>
    <property type="evidence" value="ECO:0007669"/>
    <property type="project" value="TreeGrafter"/>
</dbReference>
<dbReference type="InterPro" id="IPR001387">
    <property type="entry name" value="Cro/C1-type_HTH"/>
</dbReference>
<keyword evidence="7" id="KW-1185">Reference proteome</keyword>
<evidence type="ECO:0000259" key="4">
    <source>
        <dbReference type="PROSITE" id="PS50932"/>
    </source>
</evidence>
<sequence>MVPTDNQPQPRKRATMADVAALVGVTKTTVSRYINKRSYVSPATAKKIEAAMRELDFTPNRIAKALSQQHTNVVIYVIHGNLLHVAQDPGLNTHYASAGLELARHGYQILSMTVDSEISINQLKRLITERFADGYLFSPNHDDDPLLQIFADSGVPVVTAGNWNAQADMMRAVDSDNCAAMKTMGEYLIHHGRSHIAYVAGPQDNAFSCERINGLRDACSKAGIAAPSIFHLAAWNGDDLDAVWSQIEPILPSLDAIAAANDIIAANIIQRLQARAYRVPEDIAVTGFDNTPIAANNKPPITTIDQHLDQHGTMMADVLMTMIDNEPVPDSVIYVPTELVIRESA</sequence>
<dbReference type="InterPro" id="IPR010982">
    <property type="entry name" value="Lambda_DNA-bd_dom_sf"/>
</dbReference>
<keyword evidence="1" id="KW-0805">Transcription regulation</keyword>
<evidence type="ECO:0000256" key="3">
    <source>
        <dbReference type="ARBA" id="ARBA00023163"/>
    </source>
</evidence>
<keyword evidence="3" id="KW-0804">Transcription</keyword>
<name>A0A430FNE2_9BIFI</name>
<dbReference type="AlphaFoldDB" id="A0A430FNE2"/>